<evidence type="ECO:0008006" key="4">
    <source>
        <dbReference type="Google" id="ProtNLM"/>
    </source>
</evidence>
<dbReference type="AlphaFoldDB" id="A0A133ZPG4"/>
<dbReference type="EMBL" id="LSDA01000091">
    <property type="protein sequence ID" value="KXB57337.1"/>
    <property type="molecule type" value="Genomic_DNA"/>
</dbReference>
<feature type="transmembrane region" description="Helical" evidence="1">
    <location>
        <begin position="112"/>
        <end position="132"/>
    </location>
</feature>
<dbReference type="Proteomes" id="UP000070394">
    <property type="component" value="Unassembled WGS sequence"/>
</dbReference>
<keyword evidence="3" id="KW-1185">Reference proteome</keyword>
<dbReference type="OrthoDB" id="9764596at2"/>
<dbReference type="SUPFAM" id="SSF103473">
    <property type="entry name" value="MFS general substrate transporter"/>
    <property type="match status" value="1"/>
</dbReference>
<accession>A0A133ZPG4</accession>
<evidence type="ECO:0000313" key="3">
    <source>
        <dbReference type="Proteomes" id="UP000070394"/>
    </source>
</evidence>
<feature type="transmembrane region" description="Helical" evidence="1">
    <location>
        <begin position="435"/>
        <end position="457"/>
    </location>
</feature>
<feature type="transmembrane region" description="Helical" evidence="1">
    <location>
        <begin position="84"/>
        <end position="106"/>
    </location>
</feature>
<keyword evidence="1" id="KW-0812">Transmembrane</keyword>
<evidence type="ECO:0000313" key="2">
    <source>
        <dbReference type="EMBL" id="KXB57337.1"/>
    </source>
</evidence>
<keyword evidence="1" id="KW-1133">Transmembrane helix</keyword>
<dbReference type="GO" id="GO:0008643">
    <property type="term" value="P:carbohydrate transport"/>
    <property type="evidence" value="ECO:0007669"/>
    <property type="project" value="InterPro"/>
</dbReference>
<dbReference type="Pfam" id="PF13347">
    <property type="entry name" value="MFS_2"/>
    <property type="match status" value="1"/>
</dbReference>
<dbReference type="PANTHER" id="PTHR11328">
    <property type="entry name" value="MAJOR FACILITATOR SUPERFAMILY DOMAIN-CONTAINING PROTEIN"/>
    <property type="match status" value="1"/>
</dbReference>
<name>A0A133ZPG4_9FIRM</name>
<gene>
    <name evidence="2" type="ORF">HMPREF1866_01419</name>
</gene>
<dbReference type="PANTHER" id="PTHR11328:SF28">
    <property type="entry name" value="MAJOR FACILITATOR SUPERFAMILY DOMAIN-CONTAINING PROTEIN 12"/>
    <property type="match status" value="1"/>
</dbReference>
<feature type="transmembrane region" description="Helical" evidence="1">
    <location>
        <begin position="186"/>
        <end position="207"/>
    </location>
</feature>
<feature type="transmembrane region" description="Helical" evidence="1">
    <location>
        <begin position="309"/>
        <end position="329"/>
    </location>
</feature>
<feature type="transmembrane region" description="Helical" evidence="1">
    <location>
        <begin position="281"/>
        <end position="302"/>
    </location>
</feature>
<proteinExistence type="predicted"/>
<feature type="transmembrane region" description="Helical" evidence="1">
    <location>
        <begin position="26"/>
        <end position="49"/>
    </location>
</feature>
<dbReference type="GO" id="GO:0015293">
    <property type="term" value="F:symporter activity"/>
    <property type="evidence" value="ECO:0007669"/>
    <property type="project" value="InterPro"/>
</dbReference>
<dbReference type="RefSeq" id="WP_060931180.1">
    <property type="nucleotide sequence ID" value="NZ_KQ959828.1"/>
</dbReference>
<dbReference type="GO" id="GO:0005886">
    <property type="term" value="C:plasma membrane"/>
    <property type="evidence" value="ECO:0007669"/>
    <property type="project" value="TreeGrafter"/>
</dbReference>
<dbReference type="PATRIC" id="fig|467210.3.peg.1409"/>
<feature type="transmembrane region" description="Helical" evidence="1">
    <location>
        <begin position="402"/>
        <end position="420"/>
    </location>
</feature>
<dbReference type="InterPro" id="IPR036259">
    <property type="entry name" value="MFS_trans_sf"/>
</dbReference>
<protein>
    <recommendedName>
        <fullName evidence="4">Glucuronide permease</fullName>
    </recommendedName>
</protein>
<comment type="caution">
    <text evidence="2">The sequence shown here is derived from an EMBL/GenBank/DDBJ whole genome shotgun (WGS) entry which is preliminary data.</text>
</comment>
<dbReference type="InterPro" id="IPR039672">
    <property type="entry name" value="MFS_2"/>
</dbReference>
<sequence length="487" mass="53743">MNQNGVHRAKLLQIAGFALNNTATNLYLFFMNFISYYLVGFVGVGVVLASTIIMNMRIWDGVTDPFIGYVVDKTDSKFGKNRPFMLVGNIILAVFSFLIVHVTHIAPEKSRLLVFIVLYMIYIIGYTFQCVVTKSAQTCLTNDPKQRPMFTIFDGIYNTILFAAIPVLVFQNLIPKYGKFTEEFYHEFWIITAVISGIFTIIAIIAISGKDRTEFFGLGKPTKIRLRDYWEVLSKNRAIQMLVVSASTDKLAITTQTNAVVVIMVYSIVCGNTAAGGQVAAYTAIPTALMLFFGVGYIARYLGQRKAMLFGSIGGLITCILSIASFYVFDPTTLRFPGEGFTGWNTFTIVFLVLFLLMKGFTGVSGNIVIPMTADCADYEVYRSGKYVPGLMGTLFSFVDKLISSLGATIVGLCCAAIGFKDALPTVDTPMSPAIKAVAMFCMYGLLIIGLVCNLIAMKFYPLTKEKMESIQAEIAEIKKKSQNEAV</sequence>
<reference evidence="3" key="1">
    <citation type="submission" date="2016-01" db="EMBL/GenBank/DDBJ databases">
        <authorList>
            <person name="Mitreva M."/>
            <person name="Pepin K.H."/>
            <person name="Mihindukulasuriya K.A."/>
            <person name="Fulton R."/>
            <person name="Fronick C."/>
            <person name="O'Laughlin M."/>
            <person name="Miner T."/>
            <person name="Herter B."/>
            <person name="Rosa B.A."/>
            <person name="Cordes M."/>
            <person name="Tomlinson C."/>
            <person name="Wollam A."/>
            <person name="Palsikar V.B."/>
            <person name="Mardis E.R."/>
            <person name="Wilson R.K."/>
        </authorList>
    </citation>
    <scope>NUCLEOTIDE SEQUENCE [LARGE SCALE GENOMIC DNA]</scope>
    <source>
        <strain evidence="3">DNF00896</strain>
    </source>
</reference>
<feature type="transmembrane region" description="Helical" evidence="1">
    <location>
        <begin position="152"/>
        <end position="174"/>
    </location>
</feature>
<organism evidence="2 3">
    <name type="scientific">Lachnoanaerobaculum saburreum</name>
    <dbReference type="NCBI Taxonomy" id="467210"/>
    <lineage>
        <taxon>Bacteria</taxon>
        <taxon>Bacillati</taxon>
        <taxon>Bacillota</taxon>
        <taxon>Clostridia</taxon>
        <taxon>Lachnospirales</taxon>
        <taxon>Lachnospiraceae</taxon>
        <taxon>Lachnoanaerobaculum</taxon>
    </lineage>
</organism>
<evidence type="ECO:0000256" key="1">
    <source>
        <dbReference type="SAM" id="Phobius"/>
    </source>
</evidence>
<dbReference type="STRING" id="467210.HMPREF1866_01419"/>
<keyword evidence="1" id="KW-0472">Membrane</keyword>